<feature type="region of interest" description="Disordered" evidence="1">
    <location>
        <begin position="240"/>
        <end position="312"/>
    </location>
</feature>
<dbReference type="OrthoDB" id="4207369at2759"/>
<proteinExistence type="predicted"/>
<feature type="compositionally biased region" description="Polar residues" evidence="1">
    <location>
        <begin position="244"/>
        <end position="268"/>
    </location>
</feature>
<sequence>MEGVADISSEPLSSSNWEVYQDAFAPPPPRRRVKPWERAPITAHAPRLQGQKIWKKVGIKSYEDKENEDSAQEELVKAGTGSRKKPRLRGAKENIGDAQWLDPLHPSVHGDNSVGTIKEDGRVSIGCNVPEVIQRVTRKRTNADRFISPRKHLRSIPLIQQSPNLSPIKPLQPVIYKPGQRKKSIRTSAPRLNPSDIRTAEQQPVEQEAAITPIGVLATSDVTSAYPHILNGAGQSVDREVAESVSNQQKSSEASINAGTHMVNSLVGNTPPAARYERTREEELLPVDDSKAKESNLEDPVQHSGSESATHNLVKDAEILDLGLPLDKKQYAVEKRQLEVGNIAPNQASSPSSLEPPPSTPPKPEEADICGILEQEIPTLQSLDGVADAAMVVPGEISPGPKKPRRRISQRLSARRSSRIKRTSSIPSECIAAQEAVIAETFARPYHQAGTLFGNEAAALLIKVSPSPSAGLSDEIKRPQSPNTAEIPVLQTILPPMDQEREEPFKVIEPDASEVDASVLQSIESPCEGQLEPLEAEEPGEIGVELAAQSPEEVTTHGEPEPIIFRSRSNHNSIDELFLKMGTDSTLYDELDSSSDSTAPDAQLCDHSGSTFLPGVVASVEHSDNEATARILESSEPNSALLFITESPVGTANEGETNVTGTITSETTNGLAETTTQNTPFPSYDHDDTDMLRNFLTRVKANKAANAGQTTQKRKRSLPHSPLRLPLGDPDGTNDSPSSPRAEDELDVSLSTSSPSKRLKHNTPTSSAGDITQPKSVRRSGRTRLPVKAPLAAPSFIPVRRIGQEGDNTITLKRNEEKELAALTRVNTRKNKGGALFPADVLTKKAEEKDDPVSRQRALKEVFDDRLQKQKRGKSRKSVVWAEELAQYQIIDGKNVKVKKGVDKNKGRRKAALDEEQTPAPRVRIRSKIAIGMAANGTPAPTRKMRRRS</sequence>
<dbReference type="GeneID" id="43593625"/>
<comment type="caution">
    <text evidence="2">The sequence shown here is derived from an EMBL/GenBank/DDBJ whole genome shotgun (WGS) entry which is preliminary data.</text>
</comment>
<reference evidence="2 3" key="1">
    <citation type="journal article" date="2018" name="IMA Fungus">
        <title>IMA Genome-F 9: Draft genome sequence of Annulohypoxylon stygium, Aspergillus mulundensis, Berkeleyomyces basicola (syn. Thielaviopsis basicola), Ceratocystis smalleyi, two Cercospora beticola strains, Coleophoma cylindrospora, Fusarium fracticaudum, Phialophora cf. hyalina, and Morchella septimelata.</title>
        <authorList>
            <person name="Wingfield B.D."/>
            <person name="Bills G.F."/>
            <person name="Dong Y."/>
            <person name="Huang W."/>
            <person name="Nel W.J."/>
            <person name="Swalarsk-Parry B.S."/>
            <person name="Vaghefi N."/>
            <person name="Wilken P.M."/>
            <person name="An Z."/>
            <person name="de Beer Z.W."/>
            <person name="De Vos L."/>
            <person name="Chen L."/>
            <person name="Duong T.A."/>
            <person name="Gao Y."/>
            <person name="Hammerbacher A."/>
            <person name="Kikkert J.R."/>
            <person name="Li Y."/>
            <person name="Li H."/>
            <person name="Li K."/>
            <person name="Li Q."/>
            <person name="Liu X."/>
            <person name="Ma X."/>
            <person name="Naidoo K."/>
            <person name="Pethybridge S.J."/>
            <person name="Sun J."/>
            <person name="Steenkamp E.T."/>
            <person name="van der Nest M.A."/>
            <person name="van Wyk S."/>
            <person name="Wingfield M.J."/>
            <person name="Xiong C."/>
            <person name="Yue Q."/>
            <person name="Zhang X."/>
        </authorList>
    </citation>
    <scope>NUCLEOTIDE SEQUENCE [LARGE SCALE GENOMIC DNA]</scope>
    <source>
        <strain evidence="2 3">BP 5553</strain>
    </source>
</reference>
<feature type="region of interest" description="Disordered" evidence="1">
    <location>
        <begin position="900"/>
        <end position="920"/>
    </location>
</feature>
<feature type="region of interest" description="Disordered" evidence="1">
    <location>
        <begin position="394"/>
        <end position="420"/>
    </location>
</feature>
<feature type="region of interest" description="Disordered" evidence="1">
    <location>
        <begin position="665"/>
        <end position="689"/>
    </location>
</feature>
<name>A0A370TZ49_9HELO</name>
<dbReference type="RefSeq" id="XP_031873453.1">
    <property type="nucleotide sequence ID" value="XM_032009399.1"/>
</dbReference>
<feature type="region of interest" description="Disordered" evidence="1">
    <location>
        <begin position="702"/>
        <end position="786"/>
    </location>
</feature>
<dbReference type="AlphaFoldDB" id="A0A370TZ49"/>
<feature type="compositionally biased region" description="Basic and acidic residues" evidence="1">
    <location>
        <begin position="275"/>
        <end position="296"/>
    </location>
</feature>
<keyword evidence="3" id="KW-1185">Reference proteome</keyword>
<dbReference type="EMBL" id="NPIC01000001">
    <property type="protein sequence ID" value="RDL40797.1"/>
    <property type="molecule type" value="Genomic_DNA"/>
</dbReference>
<accession>A0A370TZ49</accession>
<evidence type="ECO:0000313" key="2">
    <source>
        <dbReference type="EMBL" id="RDL40797.1"/>
    </source>
</evidence>
<evidence type="ECO:0000256" key="1">
    <source>
        <dbReference type="SAM" id="MobiDB-lite"/>
    </source>
</evidence>
<feature type="compositionally biased region" description="Polar residues" evidence="1">
    <location>
        <begin position="665"/>
        <end position="681"/>
    </location>
</feature>
<organism evidence="2 3">
    <name type="scientific">Venustampulla echinocandica</name>
    <dbReference type="NCBI Taxonomy" id="2656787"/>
    <lineage>
        <taxon>Eukaryota</taxon>
        <taxon>Fungi</taxon>
        <taxon>Dikarya</taxon>
        <taxon>Ascomycota</taxon>
        <taxon>Pezizomycotina</taxon>
        <taxon>Leotiomycetes</taxon>
        <taxon>Helotiales</taxon>
        <taxon>Pleuroascaceae</taxon>
        <taxon>Venustampulla</taxon>
    </lineage>
</organism>
<dbReference type="Proteomes" id="UP000254866">
    <property type="component" value="Unassembled WGS sequence"/>
</dbReference>
<dbReference type="STRING" id="2656787.A0A370TZ49"/>
<feature type="region of interest" description="Disordered" evidence="1">
    <location>
        <begin position="62"/>
        <end position="89"/>
    </location>
</feature>
<feature type="region of interest" description="Disordered" evidence="1">
    <location>
        <begin position="342"/>
        <end position="366"/>
    </location>
</feature>
<feature type="compositionally biased region" description="Polar residues" evidence="1">
    <location>
        <begin position="749"/>
        <end position="775"/>
    </location>
</feature>
<protein>
    <submittedName>
        <fullName evidence="2">Uncharacterized protein</fullName>
    </submittedName>
</protein>
<evidence type="ECO:0000313" key="3">
    <source>
        <dbReference type="Proteomes" id="UP000254866"/>
    </source>
</evidence>
<gene>
    <name evidence="2" type="ORF">BP5553_00776</name>
</gene>
<feature type="compositionally biased region" description="Basic residues" evidence="1">
    <location>
        <begin position="402"/>
        <end position="420"/>
    </location>
</feature>
<feature type="region of interest" description="Disordered" evidence="1">
    <location>
        <begin position="179"/>
        <end position="204"/>
    </location>
</feature>
<feature type="region of interest" description="Disordered" evidence="1">
    <location>
        <begin position="1"/>
        <end position="34"/>
    </location>
</feature>